<evidence type="ECO:0000256" key="6">
    <source>
        <dbReference type="ARBA" id="ARBA00022989"/>
    </source>
</evidence>
<dbReference type="PANTHER" id="PTHR13929:SF0">
    <property type="entry name" value="UBIA PRENYLTRANSFERASE DOMAIN-CONTAINING PROTEIN 1"/>
    <property type="match status" value="1"/>
</dbReference>
<evidence type="ECO:0000313" key="9">
    <source>
        <dbReference type="EMBL" id="HER44288.1"/>
    </source>
</evidence>
<protein>
    <recommendedName>
        <fullName evidence="8">1,4-dihydroxy-2-naphthoate octaprenyltransferase</fullName>
        <shortName evidence="8">DHNA-octaprenyltransferase</shortName>
        <ecNumber evidence="8">2.5.1.74</ecNumber>
    </recommendedName>
</protein>
<dbReference type="GO" id="GO:0046428">
    <property type="term" value="F:1,4-dihydroxy-2-naphthoate polyprenyltransferase activity"/>
    <property type="evidence" value="ECO:0007669"/>
    <property type="project" value="UniProtKB-UniRule"/>
</dbReference>
<dbReference type="Gene3D" id="1.10.357.140">
    <property type="entry name" value="UbiA prenyltransferase"/>
    <property type="match status" value="1"/>
</dbReference>
<organism evidence="9">
    <name type="scientific">Eiseniibacteriota bacterium</name>
    <dbReference type="NCBI Taxonomy" id="2212470"/>
    <lineage>
        <taxon>Bacteria</taxon>
        <taxon>Candidatus Eiseniibacteriota</taxon>
    </lineage>
</organism>
<feature type="transmembrane region" description="Helical" evidence="8">
    <location>
        <begin position="265"/>
        <end position="285"/>
    </location>
</feature>
<comment type="subcellular location">
    <subcellularLocation>
        <location evidence="8">Cell membrane</location>
        <topology evidence="8">Multi-pass membrane protein</topology>
    </subcellularLocation>
    <subcellularLocation>
        <location evidence="1">Membrane</location>
        <topology evidence="1">Multi-pass membrane protein</topology>
    </subcellularLocation>
</comment>
<dbReference type="PIRSF" id="PIRSF005355">
    <property type="entry name" value="UBIAD1"/>
    <property type="match status" value="1"/>
</dbReference>
<feature type="transmembrane region" description="Helical" evidence="8">
    <location>
        <begin position="117"/>
        <end position="136"/>
    </location>
</feature>
<dbReference type="CDD" id="cd13962">
    <property type="entry name" value="PT_UbiA_UBIAD1"/>
    <property type="match status" value="1"/>
</dbReference>
<dbReference type="EC" id="2.5.1.74" evidence="8"/>
<dbReference type="GO" id="GO:0005886">
    <property type="term" value="C:plasma membrane"/>
    <property type="evidence" value="ECO:0007669"/>
    <property type="project" value="UniProtKB-SubCell"/>
</dbReference>
<dbReference type="InterPro" id="IPR000537">
    <property type="entry name" value="UbiA_prenyltransferase"/>
</dbReference>
<dbReference type="AlphaFoldDB" id="A0A7V2AW09"/>
<comment type="function">
    <text evidence="8">Conversion of 1,4-dihydroxy-2-naphthoate (DHNA) to demethylmenaquinone (DMK).</text>
</comment>
<keyword evidence="4 8" id="KW-0808">Transferase</keyword>
<comment type="catalytic activity">
    <reaction evidence="8">
        <text>an all-trans-polyprenyl diphosphate + 1,4-dihydroxy-2-naphthoate + H(+) = a 2-demethylmenaquinol + CO2 + diphosphate</text>
        <dbReference type="Rhea" id="RHEA:26478"/>
        <dbReference type="Rhea" id="RHEA-COMP:9563"/>
        <dbReference type="Rhea" id="RHEA-COMP:9564"/>
        <dbReference type="ChEBI" id="CHEBI:11173"/>
        <dbReference type="ChEBI" id="CHEBI:15378"/>
        <dbReference type="ChEBI" id="CHEBI:16526"/>
        <dbReference type="ChEBI" id="CHEBI:33019"/>
        <dbReference type="ChEBI" id="CHEBI:55437"/>
        <dbReference type="ChEBI" id="CHEBI:58914"/>
        <dbReference type="EC" id="2.5.1.74"/>
    </reaction>
</comment>
<keyword evidence="5 8" id="KW-0812">Transmembrane</keyword>
<feature type="transmembrane region" description="Helical" evidence="8">
    <location>
        <begin position="36"/>
        <end position="54"/>
    </location>
</feature>
<dbReference type="InterPro" id="IPR026046">
    <property type="entry name" value="UBIAD1"/>
</dbReference>
<feature type="transmembrane region" description="Helical" evidence="8">
    <location>
        <begin position="297"/>
        <end position="321"/>
    </location>
</feature>
<keyword evidence="3 8" id="KW-1003">Cell membrane</keyword>
<keyword evidence="7 8" id="KW-0472">Membrane</keyword>
<dbReference type="PANTHER" id="PTHR13929">
    <property type="entry name" value="1,4-DIHYDROXY-2-NAPHTHOATE OCTAPRENYLTRANSFERASE"/>
    <property type="match status" value="1"/>
</dbReference>
<comment type="similarity">
    <text evidence="8">Belongs to the MenA family. Type 1 subfamily.</text>
</comment>
<proteinExistence type="inferred from homology"/>
<dbReference type="HAMAP" id="MF_01937">
    <property type="entry name" value="MenA_1"/>
    <property type="match status" value="1"/>
</dbReference>
<evidence type="ECO:0000256" key="8">
    <source>
        <dbReference type="HAMAP-Rule" id="MF_01937"/>
    </source>
</evidence>
<dbReference type="InterPro" id="IPR004657">
    <property type="entry name" value="MenA"/>
</dbReference>
<feature type="transmembrane region" description="Helical" evidence="8">
    <location>
        <begin position="196"/>
        <end position="217"/>
    </location>
</feature>
<accession>A0A7V2AW09</accession>
<comment type="pathway">
    <text evidence="8">Quinol/quinone metabolism; menaquinone biosynthesis; menaquinol from 1,4-dihydroxy-2-naphthoate: step 1/2.</text>
</comment>
<feature type="transmembrane region" description="Helical" evidence="8">
    <location>
        <begin position="142"/>
        <end position="158"/>
    </location>
</feature>
<evidence type="ECO:0000256" key="1">
    <source>
        <dbReference type="ARBA" id="ARBA00004141"/>
    </source>
</evidence>
<dbReference type="Proteomes" id="UP000886069">
    <property type="component" value="Unassembled WGS sequence"/>
</dbReference>
<name>A0A7V2AW09_UNCEI</name>
<reference evidence="9" key="1">
    <citation type="journal article" date="2020" name="mSystems">
        <title>Genome- and Community-Level Interaction Insights into Carbon Utilization and Element Cycling Functions of Hydrothermarchaeota in Hydrothermal Sediment.</title>
        <authorList>
            <person name="Zhou Z."/>
            <person name="Liu Y."/>
            <person name="Xu W."/>
            <person name="Pan J."/>
            <person name="Luo Z.H."/>
            <person name="Li M."/>
        </authorList>
    </citation>
    <scope>NUCLEOTIDE SEQUENCE [LARGE SCALE GENOMIC DNA]</scope>
    <source>
        <strain evidence="9">SpSt-1233</strain>
    </source>
</reference>
<feature type="transmembrane region" description="Helical" evidence="8">
    <location>
        <begin position="238"/>
        <end position="259"/>
    </location>
</feature>
<evidence type="ECO:0000256" key="4">
    <source>
        <dbReference type="ARBA" id="ARBA00022679"/>
    </source>
</evidence>
<evidence type="ECO:0000256" key="7">
    <source>
        <dbReference type="ARBA" id="ARBA00023136"/>
    </source>
</evidence>
<feature type="transmembrane region" description="Helical" evidence="8">
    <location>
        <begin position="60"/>
        <end position="80"/>
    </location>
</feature>
<dbReference type="Pfam" id="PF01040">
    <property type="entry name" value="UbiA"/>
    <property type="match status" value="1"/>
</dbReference>
<gene>
    <name evidence="8" type="primary">menA</name>
    <name evidence="9" type="ORF">ENO08_07505</name>
</gene>
<keyword evidence="2 8" id="KW-0474">Menaquinone biosynthesis</keyword>
<dbReference type="InterPro" id="IPR044878">
    <property type="entry name" value="UbiA_sf"/>
</dbReference>
<comment type="caution">
    <text evidence="9">The sequence shown here is derived from an EMBL/GenBank/DDBJ whole genome shotgun (WGS) entry which is preliminary data.</text>
</comment>
<keyword evidence="6 8" id="KW-1133">Transmembrane helix</keyword>
<evidence type="ECO:0000256" key="3">
    <source>
        <dbReference type="ARBA" id="ARBA00022475"/>
    </source>
</evidence>
<feature type="transmembrane region" description="Helical" evidence="8">
    <location>
        <begin position="170"/>
        <end position="190"/>
    </location>
</feature>
<evidence type="ECO:0000256" key="5">
    <source>
        <dbReference type="ARBA" id="ARBA00022692"/>
    </source>
</evidence>
<dbReference type="EMBL" id="DSEC01000541">
    <property type="protein sequence ID" value="HER44288.1"/>
    <property type="molecule type" value="Genomic_DNA"/>
</dbReference>
<dbReference type="UniPathway" id="UPA00079">
    <property type="reaction ID" value="UER00168"/>
</dbReference>
<dbReference type="GO" id="GO:0042371">
    <property type="term" value="P:vitamin K biosynthetic process"/>
    <property type="evidence" value="ECO:0007669"/>
    <property type="project" value="TreeGrafter"/>
</dbReference>
<evidence type="ECO:0000256" key="2">
    <source>
        <dbReference type="ARBA" id="ARBA00022428"/>
    </source>
</evidence>
<dbReference type="GO" id="GO:0009234">
    <property type="term" value="P:menaquinone biosynthetic process"/>
    <property type="evidence" value="ECO:0007669"/>
    <property type="project" value="UniProtKB-UniRule"/>
</dbReference>
<sequence length="323" mass="33804">MYGPSGGGYIPLRVHERGDISMPPIGVIIKETRYEFLTASVIPVLLGGAVVYAETGRLDWPLFLLTLAGAACLHIGTNIANDYFDHLSENDPLNVKYVRPFTGGSRLIQEGRISPRAVFVLSLVFFAAGIAIGIVLTALRGPVILLFGAAGLLSGYFYTAPPVRFAHRGLGEGIVGINFGVLIGIGTYYVQTGGVSAAALVSSIPLALLVTAIIVINEFQDSEADARVGKRTLVVRLGLRRSVYLYAAISFAAYVPIVAGVASGLFPPLVLVALGTAPLVVGSFMRARRFYDTPGGLAPANAAAIACHALTGILMAGGFLLGS</sequence>